<dbReference type="Proteomes" id="UP000005237">
    <property type="component" value="Unassembled WGS sequence"/>
</dbReference>
<keyword evidence="2" id="KW-1185">Reference proteome</keyword>
<dbReference type="AlphaFoldDB" id="A0A8R1EKV5"/>
<name>A0A8R1EKV5_CAEJA</name>
<dbReference type="EnsemblMetazoa" id="CJA36984.1">
    <property type="protein sequence ID" value="CJA36984.1"/>
    <property type="gene ID" value="WBGene00212831"/>
</dbReference>
<protein>
    <submittedName>
        <fullName evidence="1">Uncharacterized protein</fullName>
    </submittedName>
</protein>
<proteinExistence type="predicted"/>
<sequence length="90" mass="10733">MMITSGEEDGEEVRLSKEAVLHMFQKCEDSSKEEQIVVEMMEKSKADEIFDELQRRYPRSYVEDDNGRMHFLRNLNGSYNKSFRVLTTYR</sequence>
<reference evidence="2" key="1">
    <citation type="submission" date="2010-08" db="EMBL/GenBank/DDBJ databases">
        <authorList>
            <consortium name="Caenorhabditis japonica Sequencing Consortium"/>
            <person name="Wilson R.K."/>
        </authorList>
    </citation>
    <scope>NUCLEOTIDE SEQUENCE [LARGE SCALE GENOMIC DNA]</scope>
    <source>
        <strain evidence="2">DF5081</strain>
    </source>
</reference>
<evidence type="ECO:0000313" key="1">
    <source>
        <dbReference type="EnsemblMetazoa" id="CJA36984.1"/>
    </source>
</evidence>
<evidence type="ECO:0000313" key="2">
    <source>
        <dbReference type="Proteomes" id="UP000005237"/>
    </source>
</evidence>
<organism evidence="1 2">
    <name type="scientific">Caenorhabditis japonica</name>
    <dbReference type="NCBI Taxonomy" id="281687"/>
    <lineage>
        <taxon>Eukaryota</taxon>
        <taxon>Metazoa</taxon>
        <taxon>Ecdysozoa</taxon>
        <taxon>Nematoda</taxon>
        <taxon>Chromadorea</taxon>
        <taxon>Rhabditida</taxon>
        <taxon>Rhabditina</taxon>
        <taxon>Rhabditomorpha</taxon>
        <taxon>Rhabditoidea</taxon>
        <taxon>Rhabditidae</taxon>
        <taxon>Peloderinae</taxon>
        <taxon>Caenorhabditis</taxon>
    </lineage>
</organism>
<accession>A0A8R1EKV5</accession>
<reference evidence="1" key="2">
    <citation type="submission" date="2022-06" db="UniProtKB">
        <authorList>
            <consortium name="EnsemblMetazoa"/>
        </authorList>
    </citation>
    <scope>IDENTIFICATION</scope>
    <source>
        <strain evidence="1">DF5081</strain>
    </source>
</reference>